<dbReference type="GO" id="GO:0012505">
    <property type="term" value="C:endomembrane system"/>
    <property type="evidence" value="ECO:0007669"/>
    <property type="project" value="UniProtKB-SubCell"/>
</dbReference>
<dbReference type="EMBL" id="SBJO01000007">
    <property type="protein sequence ID" value="KAF9764842.1"/>
    <property type="molecule type" value="Genomic_DNA"/>
</dbReference>
<keyword evidence="3 5" id="KW-1133">Transmembrane helix</keyword>
<sequence length="192" mass="23029">MIFIVRLVFILLFSYGLTNFHAHKEVIMNKQKKNNYFLTTIGLYLTIVTELMCIFKMKYLYDFIAISFIVEFFITSVFWILIFINQDFIRQRDSNNIPIKNKPLKEYSVHVFPFICLAWEHYNFAISYSRKHVIILNLLNVLYHLILFMYHSKNKEHLYPILNKTGRSTKMLFSLLSFILVNGILQLITMIY</sequence>
<evidence type="ECO:0000256" key="5">
    <source>
        <dbReference type="SAM" id="Phobius"/>
    </source>
</evidence>
<dbReference type="PANTHER" id="PTHR10989">
    <property type="entry name" value="ANDROGEN-INDUCED PROTEIN 1-RELATED"/>
    <property type="match status" value="1"/>
</dbReference>
<protein>
    <submittedName>
        <fullName evidence="6">Uncharacterized protein</fullName>
    </submittedName>
</protein>
<dbReference type="PANTHER" id="PTHR10989:SF16">
    <property type="entry name" value="AT02829P-RELATED"/>
    <property type="match status" value="1"/>
</dbReference>
<evidence type="ECO:0000256" key="2">
    <source>
        <dbReference type="ARBA" id="ARBA00022692"/>
    </source>
</evidence>
<comment type="caution">
    <text evidence="6">The sequence shown here is derived from an EMBL/GenBank/DDBJ whole genome shotgun (WGS) entry which is preliminary data.</text>
</comment>
<name>A0A9P6L088_9MICR</name>
<proteinExistence type="predicted"/>
<evidence type="ECO:0000256" key="4">
    <source>
        <dbReference type="ARBA" id="ARBA00023136"/>
    </source>
</evidence>
<dbReference type="InterPro" id="IPR006838">
    <property type="entry name" value="ADTRP_AIG1"/>
</dbReference>
<feature type="transmembrane region" description="Helical" evidence="5">
    <location>
        <begin position="35"/>
        <end position="57"/>
    </location>
</feature>
<dbReference type="AlphaFoldDB" id="A0A9P6L088"/>
<keyword evidence="2 5" id="KW-0812">Transmembrane</keyword>
<keyword evidence="7" id="KW-1185">Reference proteome</keyword>
<evidence type="ECO:0000313" key="7">
    <source>
        <dbReference type="Proteomes" id="UP000740883"/>
    </source>
</evidence>
<organism evidence="6 7">
    <name type="scientific">Nosema granulosis</name>
    <dbReference type="NCBI Taxonomy" id="83296"/>
    <lineage>
        <taxon>Eukaryota</taxon>
        <taxon>Fungi</taxon>
        <taxon>Fungi incertae sedis</taxon>
        <taxon>Microsporidia</taxon>
        <taxon>Nosematidae</taxon>
        <taxon>Nosema</taxon>
    </lineage>
</organism>
<feature type="transmembrane region" description="Helical" evidence="5">
    <location>
        <begin position="63"/>
        <end position="84"/>
    </location>
</feature>
<keyword evidence="4 5" id="KW-0472">Membrane</keyword>
<accession>A0A9P6L088</accession>
<comment type="subcellular location">
    <subcellularLocation>
        <location evidence="1">Endomembrane system</location>
        <topology evidence="1">Multi-pass membrane protein</topology>
    </subcellularLocation>
</comment>
<dbReference type="Proteomes" id="UP000740883">
    <property type="component" value="Unassembled WGS sequence"/>
</dbReference>
<feature type="transmembrane region" description="Helical" evidence="5">
    <location>
        <begin position="134"/>
        <end position="150"/>
    </location>
</feature>
<evidence type="ECO:0000256" key="1">
    <source>
        <dbReference type="ARBA" id="ARBA00004127"/>
    </source>
</evidence>
<gene>
    <name evidence="6" type="ORF">NGRA_0233</name>
</gene>
<feature type="transmembrane region" description="Helical" evidence="5">
    <location>
        <begin position="171"/>
        <end position="191"/>
    </location>
</feature>
<feature type="transmembrane region" description="Helical" evidence="5">
    <location>
        <begin position="6"/>
        <end position="23"/>
    </location>
</feature>
<evidence type="ECO:0000313" key="6">
    <source>
        <dbReference type="EMBL" id="KAF9764842.1"/>
    </source>
</evidence>
<dbReference type="Pfam" id="PF04750">
    <property type="entry name" value="Far-17a_AIG1"/>
    <property type="match status" value="1"/>
</dbReference>
<evidence type="ECO:0000256" key="3">
    <source>
        <dbReference type="ARBA" id="ARBA00022989"/>
    </source>
</evidence>
<dbReference type="GO" id="GO:0016020">
    <property type="term" value="C:membrane"/>
    <property type="evidence" value="ECO:0007669"/>
    <property type="project" value="InterPro"/>
</dbReference>
<reference evidence="6 7" key="1">
    <citation type="journal article" date="2020" name="Genome Biol. Evol.">
        <title>Comparative genomics of strictly vertically transmitted, feminizing microsporidia endosymbionts of amphipod crustaceans.</title>
        <authorList>
            <person name="Cormier A."/>
            <person name="Chebbi M.A."/>
            <person name="Giraud I."/>
            <person name="Wattier R."/>
            <person name="Teixeira M."/>
            <person name="Gilbert C."/>
            <person name="Rigaud T."/>
            <person name="Cordaux R."/>
        </authorList>
    </citation>
    <scope>NUCLEOTIDE SEQUENCE [LARGE SCALE GENOMIC DNA]</scope>
    <source>
        <strain evidence="6 7">Ou3-Ou53</strain>
    </source>
</reference>